<evidence type="ECO:0000256" key="2">
    <source>
        <dbReference type="ARBA" id="ARBA00009469"/>
    </source>
</evidence>
<dbReference type="InterPro" id="IPR022677">
    <property type="entry name" value="NMT_C"/>
</dbReference>
<keyword evidence="6 9" id="KW-0808">Transferase</keyword>
<evidence type="ECO:0000256" key="7">
    <source>
        <dbReference type="ARBA" id="ARBA00023315"/>
    </source>
</evidence>
<reference evidence="14" key="1">
    <citation type="journal article" date="2020" name="Stud. Mycol.">
        <title>101 Dothideomycetes genomes: a test case for predicting lifestyles and emergence of pathogens.</title>
        <authorList>
            <person name="Haridas S."/>
            <person name="Albert R."/>
            <person name="Binder M."/>
            <person name="Bloem J."/>
            <person name="Labutti K."/>
            <person name="Salamov A."/>
            <person name="Andreopoulos B."/>
            <person name="Baker S."/>
            <person name="Barry K."/>
            <person name="Bills G."/>
            <person name="Bluhm B."/>
            <person name="Cannon C."/>
            <person name="Castanera R."/>
            <person name="Culley D."/>
            <person name="Daum C."/>
            <person name="Ezra D."/>
            <person name="Gonzalez J."/>
            <person name="Henrissat B."/>
            <person name="Kuo A."/>
            <person name="Liang C."/>
            <person name="Lipzen A."/>
            <person name="Lutzoni F."/>
            <person name="Magnuson J."/>
            <person name="Mondo S."/>
            <person name="Nolan M."/>
            <person name="Ohm R."/>
            <person name="Pangilinan J."/>
            <person name="Park H.-J."/>
            <person name="Ramirez L."/>
            <person name="Alfaro M."/>
            <person name="Sun H."/>
            <person name="Tritt A."/>
            <person name="Yoshinaga Y."/>
            <person name="Zwiers L.-H."/>
            <person name="Turgeon B."/>
            <person name="Goodwin S."/>
            <person name="Spatafora J."/>
            <person name="Crous P."/>
            <person name="Grigoriev I."/>
        </authorList>
    </citation>
    <scope>NUCLEOTIDE SEQUENCE</scope>
    <source>
        <strain evidence="14">CBS 115976</strain>
    </source>
</reference>
<dbReference type="PIRSF" id="PIRSF015892">
    <property type="entry name" value="N-myristl_transf"/>
    <property type="match status" value="1"/>
</dbReference>
<dbReference type="SUPFAM" id="SSF55729">
    <property type="entry name" value="Acyl-CoA N-acyltransferases (Nat)"/>
    <property type="match status" value="2"/>
</dbReference>
<evidence type="ECO:0000313" key="14">
    <source>
        <dbReference type="EMBL" id="KAF2664982.1"/>
    </source>
</evidence>
<keyword evidence="7 9" id="KW-0012">Acyltransferase</keyword>
<dbReference type="Gene3D" id="3.40.630.30">
    <property type="match status" value="2"/>
</dbReference>
<accession>A0A6A6TYS7</accession>
<comment type="catalytic activity">
    <reaction evidence="8 9">
        <text>N-terminal glycyl-[protein] + tetradecanoyl-CoA = N-tetradecanoylglycyl-[protein] + CoA + H(+)</text>
        <dbReference type="Rhea" id="RHEA:15521"/>
        <dbReference type="Rhea" id="RHEA-COMP:12666"/>
        <dbReference type="Rhea" id="RHEA-COMP:12667"/>
        <dbReference type="ChEBI" id="CHEBI:15378"/>
        <dbReference type="ChEBI" id="CHEBI:57287"/>
        <dbReference type="ChEBI" id="CHEBI:57385"/>
        <dbReference type="ChEBI" id="CHEBI:64723"/>
        <dbReference type="ChEBI" id="CHEBI:133050"/>
        <dbReference type="EC" id="2.3.1.97"/>
    </reaction>
</comment>
<feature type="domain" description="Glycylpeptide N-tetradecanoyltransferase N-terminal" evidence="12">
    <location>
        <begin position="100"/>
        <end position="260"/>
    </location>
</feature>
<feature type="domain" description="Glycylpeptide N-tetradecanoyltransferase C-terminal" evidence="13">
    <location>
        <begin position="274"/>
        <end position="502"/>
    </location>
</feature>
<dbReference type="AlphaFoldDB" id="A0A6A6TYS7"/>
<sequence>MAEENQPKKEEAEDTKPSPSGEASENADKTVANTAKDTADPKEVAAMLKKLGITPDKNPGIIGKGQKDMKDYAFWKSQPVPSFDEVKEQVAKAKEGPIKEIDKDQVPKEPVPMPDDRFAWVTMDLTKENETKEVYDLLSNHYVEDDEAMFRFNYSENFLHWALKAPGWQMEWHVGVRVKKPDGTLGSLVAFVSGIPIDLRVRGKTFRSAEVNYLCVHKKIRGKRLAPLLIKEITRRFYVTGIYQAIYTAGVVVPSPLSTCQYFHRTLDFDKLYDVGFAHLPPNVSRTRQALRFKLPANTSTEGLRPMVAGDVNAVRTLLKRYLQRFSIAQDFSKDDLEHWLVHSSGASSESERVVWTYVVETAGKITDFFSFYRLESTVIKSATPKVIKAAYLYYYATDAAFKKDDKKGEKKEDKKDEGVALKERLNELMKDMLILAKKQKFDVVNALTLLDNPLFLEQQKWGPGDGKLHYYLFNYRASPIAGGLDARKQVEHNSQGGMGMVML</sequence>
<evidence type="ECO:0000256" key="11">
    <source>
        <dbReference type="SAM" id="MobiDB-lite"/>
    </source>
</evidence>
<evidence type="ECO:0000256" key="5">
    <source>
        <dbReference type="ARBA" id="ARBA00022240"/>
    </source>
</evidence>
<gene>
    <name evidence="14" type="ORF">BT63DRAFT_443292</name>
</gene>
<name>A0A6A6TYS7_9PEZI</name>
<dbReference type="InterPro" id="IPR016181">
    <property type="entry name" value="Acyl_CoA_acyltransferase"/>
</dbReference>
<evidence type="ECO:0000256" key="8">
    <source>
        <dbReference type="ARBA" id="ARBA00048276"/>
    </source>
</evidence>
<dbReference type="GO" id="GO:0004379">
    <property type="term" value="F:glycylpeptide N-tetradecanoyltransferase activity"/>
    <property type="evidence" value="ECO:0007669"/>
    <property type="project" value="UniProtKB-EC"/>
</dbReference>
<dbReference type="GO" id="GO:0005737">
    <property type="term" value="C:cytoplasm"/>
    <property type="evidence" value="ECO:0007669"/>
    <property type="project" value="TreeGrafter"/>
</dbReference>
<evidence type="ECO:0000256" key="3">
    <source>
        <dbReference type="ARBA" id="ARBA00011245"/>
    </source>
</evidence>
<evidence type="ECO:0000256" key="6">
    <source>
        <dbReference type="ARBA" id="ARBA00022679"/>
    </source>
</evidence>
<evidence type="ECO:0000259" key="12">
    <source>
        <dbReference type="Pfam" id="PF01233"/>
    </source>
</evidence>
<dbReference type="InterPro" id="IPR022676">
    <property type="entry name" value="NMT_N"/>
</dbReference>
<dbReference type="OrthoDB" id="60315at2759"/>
<evidence type="ECO:0000256" key="4">
    <source>
        <dbReference type="ARBA" id="ARBA00012923"/>
    </source>
</evidence>
<feature type="region of interest" description="Disordered" evidence="11">
    <location>
        <begin position="1"/>
        <end position="43"/>
    </location>
</feature>
<dbReference type="PANTHER" id="PTHR11377:SF5">
    <property type="entry name" value="GLYCYLPEPTIDE N-TETRADECANOYLTRANSFERASE"/>
    <property type="match status" value="1"/>
</dbReference>
<dbReference type="Pfam" id="PF02799">
    <property type="entry name" value="NMT_C"/>
    <property type="match status" value="1"/>
</dbReference>
<protein>
    <recommendedName>
        <fullName evidence="5 9">Glycylpeptide N-tetradecanoyltransferase</fullName>
        <ecNumber evidence="4 9">2.3.1.97</ecNumber>
    </recommendedName>
</protein>
<evidence type="ECO:0000256" key="9">
    <source>
        <dbReference type="RuleBase" id="RU000586"/>
    </source>
</evidence>
<evidence type="ECO:0000259" key="13">
    <source>
        <dbReference type="Pfam" id="PF02799"/>
    </source>
</evidence>
<dbReference type="EMBL" id="MU004241">
    <property type="protein sequence ID" value="KAF2664982.1"/>
    <property type="molecule type" value="Genomic_DNA"/>
</dbReference>
<organism evidence="14 15">
    <name type="scientific">Microthyrium microscopicum</name>
    <dbReference type="NCBI Taxonomy" id="703497"/>
    <lineage>
        <taxon>Eukaryota</taxon>
        <taxon>Fungi</taxon>
        <taxon>Dikarya</taxon>
        <taxon>Ascomycota</taxon>
        <taxon>Pezizomycotina</taxon>
        <taxon>Dothideomycetes</taxon>
        <taxon>Dothideomycetes incertae sedis</taxon>
        <taxon>Microthyriales</taxon>
        <taxon>Microthyriaceae</taxon>
        <taxon>Microthyrium</taxon>
    </lineage>
</organism>
<evidence type="ECO:0000313" key="15">
    <source>
        <dbReference type="Proteomes" id="UP000799302"/>
    </source>
</evidence>
<proteinExistence type="inferred from homology"/>
<dbReference type="EC" id="2.3.1.97" evidence="4 9"/>
<comment type="similarity">
    <text evidence="2 10">Belongs to the NMT family.</text>
</comment>
<dbReference type="Proteomes" id="UP000799302">
    <property type="component" value="Unassembled WGS sequence"/>
</dbReference>
<dbReference type="Pfam" id="PF01233">
    <property type="entry name" value="NMT"/>
    <property type="match status" value="1"/>
</dbReference>
<dbReference type="FunFam" id="3.40.630.30:FF:000042">
    <property type="entry name" value="Glycylpeptide N-tetradecanoyltransferase"/>
    <property type="match status" value="1"/>
</dbReference>
<dbReference type="InterPro" id="IPR000903">
    <property type="entry name" value="NMT"/>
</dbReference>
<comment type="subunit">
    <text evidence="3">Monomer.</text>
</comment>
<evidence type="ECO:0000256" key="1">
    <source>
        <dbReference type="ARBA" id="ARBA00003900"/>
    </source>
</evidence>
<feature type="compositionally biased region" description="Basic and acidic residues" evidence="11">
    <location>
        <begin position="1"/>
        <end position="16"/>
    </location>
</feature>
<comment type="function">
    <text evidence="1 9">Adds a myristoyl group to the N-terminal glycine residue of certain cellular proteins.</text>
</comment>
<dbReference type="PANTHER" id="PTHR11377">
    <property type="entry name" value="N-MYRISTOYL TRANSFERASE"/>
    <property type="match status" value="1"/>
</dbReference>
<evidence type="ECO:0000256" key="10">
    <source>
        <dbReference type="RuleBase" id="RU004178"/>
    </source>
</evidence>
<keyword evidence="15" id="KW-1185">Reference proteome</keyword>